<evidence type="ECO:0000313" key="3">
    <source>
        <dbReference type="Proteomes" id="UP000464787"/>
    </source>
</evidence>
<feature type="transmembrane region" description="Helical" evidence="1">
    <location>
        <begin position="52"/>
        <end position="77"/>
    </location>
</feature>
<dbReference type="AlphaFoldDB" id="A0A857IYC0"/>
<proteinExistence type="predicted"/>
<dbReference type="Proteomes" id="UP000464787">
    <property type="component" value="Chromosome"/>
</dbReference>
<evidence type="ECO:0000313" key="2">
    <source>
        <dbReference type="EMBL" id="QHI96534.1"/>
    </source>
</evidence>
<evidence type="ECO:0000256" key="1">
    <source>
        <dbReference type="SAM" id="Phobius"/>
    </source>
</evidence>
<accession>A0A857IYC0</accession>
<reference evidence="2 3" key="1">
    <citation type="submission" date="2020-01" db="EMBL/GenBank/DDBJ databases">
        <title>Genome sequencing of strain KACC 21265.</title>
        <authorList>
            <person name="Heo J."/>
            <person name="Kim S.-J."/>
            <person name="Kim J.-S."/>
            <person name="Hong S.-B."/>
            <person name="Kwon S.-W."/>
        </authorList>
    </citation>
    <scope>NUCLEOTIDE SEQUENCE [LARGE SCALE GENOMIC DNA]</scope>
    <source>
        <strain evidence="2 3">KACC 21265</strain>
    </source>
</reference>
<gene>
    <name evidence="2" type="ORF">GT347_00075</name>
</gene>
<organism evidence="2 3">
    <name type="scientific">Xylophilus rhododendri</name>
    <dbReference type="NCBI Taxonomy" id="2697032"/>
    <lineage>
        <taxon>Bacteria</taxon>
        <taxon>Pseudomonadati</taxon>
        <taxon>Pseudomonadota</taxon>
        <taxon>Betaproteobacteria</taxon>
        <taxon>Burkholderiales</taxon>
        <taxon>Xylophilus</taxon>
    </lineage>
</organism>
<name>A0A857IYC0_9BURK</name>
<dbReference type="EMBL" id="CP047650">
    <property type="protein sequence ID" value="QHI96534.1"/>
    <property type="molecule type" value="Genomic_DNA"/>
</dbReference>
<protein>
    <recommendedName>
        <fullName evidence="4">Transmembrane protein</fullName>
    </recommendedName>
</protein>
<sequence length="166" mass="18717">MRMLRGLLAVLAVPVLLFEEWGWEPLAAAVARLASHSCWAALELRIRALPPWGALLCFLAPVLLLLPVKLAALWLFAEGHMVTGVLLLAGAKLLGTALVARIFQLTQPSLMRIAVFARYYLRFKAWKDELLRVVKAHPAYRGARHPGVALRRRFRGWKRSFRAWSA</sequence>
<keyword evidence="1" id="KW-1133">Transmembrane helix</keyword>
<dbReference type="KEGG" id="xyk:GT347_00075"/>
<feature type="transmembrane region" description="Helical" evidence="1">
    <location>
        <begin position="84"/>
        <end position="103"/>
    </location>
</feature>
<evidence type="ECO:0008006" key="4">
    <source>
        <dbReference type="Google" id="ProtNLM"/>
    </source>
</evidence>
<keyword evidence="3" id="KW-1185">Reference proteome</keyword>
<keyword evidence="1" id="KW-0472">Membrane</keyword>
<keyword evidence="1" id="KW-0812">Transmembrane</keyword>